<dbReference type="EMBL" id="UFYD01000001">
    <property type="protein sequence ID" value="STD14945.1"/>
    <property type="molecule type" value="Genomic_DNA"/>
</dbReference>
<dbReference type="Proteomes" id="UP000254876">
    <property type="component" value="Unassembled WGS sequence"/>
</dbReference>
<sequence length="247" mass="28544">MNKFFFSFLSFFLCTLLYSQKQLSIKYLNVRSEIANVYETLYTNGVNVISKQDGNIMSSNPNYKLKGRDLYFISQINKGKSNSRNFQYTATIGYNADKQYFVSDSVPSFKWTISENSTKKILGYNCIKATTIFRGSKITAYYTPDIPYSVGPFKFFGLPGAILDVREDNKRYDMWKAIEVNLDDKTKVDYHPKFSDYRNVDIKTYIDLKDSEKKRFSTAVSKTLPAGVHGDSVPERLGVEKIFEWEK</sequence>
<evidence type="ECO:0000313" key="2">
    <source>
        <dbReference type="Proteomes" id="UP000254876"/>
    </source>
</evidence>
<gene>
    <name evidence="1" type="ORF">NCTC10588_04043</name>
</gene>
<accession>A0A7Z7LZS3</accession>
<comment type="caution">
    <text evidence="1">The sequence shown here is derived from an EMBL/GenBank/DDBJ whole genome shotgun (WGS) entry which is preliminary data.</text>
</comment>
<evidence type="ECO:0000313" key="1">
    <source>
        <dbReference type="EMBL" id="STD14945.1"/>
    </source>
</evidence>
<name>A0A7Z7LZS3_9FLAO</name>
<dbReference type="RefSeq" id="WP_115172667.1">
    <property type="nucleotide sequence ID" value="NZ_JACLEP010000001.1"/>
</dbReference>
<dbReference type="NCBIfam" id="TIGR01200">
    <property type="entry name" value="GLPGLI"/>
    <property type="match status" value="1"/>
</dbReference>
<dbReference type="InterPro" id="IPR005901">
    <property type="entry name" value="GLPGLI"/>
</dbReference>
<dbReference type="AlphaFoldDB" id="A0A7Z7LZS3"/>
<dbReference type="Pfam" id="PF22252">
    <property type="entry name" value="PNGase_F-II_N"/>
    <property type="match status" value="1"/>
</dbReference>
<proteinExistence type="predicted"/>
<protein>
    <submittedName>
        <fullName evidence="1">GLPGLI family protein</fullName>
    </submittedName>
</protein>
<reference evidence="1 2" key="1">
    <citation type="submission" date="2018-06" db="EMBL/GenBank/DDBJ databases">
        <authorList>
            <consortium name="Pathogen Informatics"/>
            <person name="Doyle S."/>
        </authorList>
    </citation>
    <scope>NUCLEOTIDE SEQUENCE [LARGE SCALE GENOMIC DNA]</scope>
    <source>
        <strain evidence="1 2">NCTC10588</strain>
    </source>
</reference>
<organism evidence="1 2">
    <name type="scientific">Elizabethkingia anophelis</name>
    <dbReference type="NCBI Taxonomy" id="1117645"/>
    <lineage>
        <taxon>Bacteria</taxon>
        <taxon>Pseudomonadati</taxon>
        <taxon>Bacteroidota</taxon>
        <taxon>Flavobacteriia</taxon>
        <taxon>Flavobacteriales</taxon>
        <taxon>Weeksellaceae</taxon>
        <taxon>Elizabethkingia</taxon>
    </lineage>
</organism>